<dbReference type="Gene3D" id="1.20.58.1590">
    <property type="entry name" value="Tethering factor for nuclear proteasome Cut8/Sts1"/>
    <property type="match status" value="1"/>
</dbReference>
<organism evidence="5 6">
    <name type="scientific">Meripilus lineatus</name>
    <dbReference type="NCBI Taxonomy" id="2056292"/>
    <lineage>
        <taxon>Eukaryota</taxon>
        <taxon>Fungi</taxon>
        <taxon>Dikarya</taxon>
        <taxon>Basidiomycota</taxon>
        <taxon>Agaricomycotina</taxon>
        <taxon>Agaricomycetes</taxon>
        <taxon>Polyporales</taxon>
        <taxon>Meripilaceae</taxon>
        <taxon>Meripilus</taxon>
    </lineage>
</organism>
<dbReference type="GO" id="GO:0015031">
    <property type="term" value="P:protein transport"/>
    <property type="evidence" value="ECO:0007669"/>
    <property type="project" value="UniProtKB-UniRule"/>
</dbReference>
<keyword evidence="6" id="KW-1185">Reference proteome</keyword>
<feature type="compositionally biased region" description="Polar residues" evidence="4">
    <location>
        <begin position="276"/>
        <end position="294"/>
    </location>
</feature>
<dbReference type="EMBL" id="JANAWD010000018">
    <property type="protein sequence ID" value="KAJ3491029.1"/>
    <property type="molecule type" value="Genomic_DNA"/>
</dbReference>
<feature type="compositionally biased region" description="Polar residues" evidence="4">
    <location>
        <begin position="44"/>
        <end position="61"/>
    </location>
</feature>
<dbReference type="InterPro" id="IPR038422">
    <property type="entry name" value="Cut8/Sts1_sf"/>
</dbReference>
<keyword evidence="3" id="KW-0813">Transport</keyword>
<gene>
    <name evidence="5" type="ORF">NLI96_g964</name>
</gene>
<proteinExistence type="inferred from homology"/>
<dbReference type="PANTHER" id="PTHR28032:SF1">
    <property type="entry name" value="FI02826P"/>
    <property type="match status" value="1"/>
</dbReference>
<dbReference type="GO" id="GO:0070628">
    <property type="term" value="F:proteasome binding"/>
    <property type="evidence" value="ECO:0007669"/>
    <property type="project" value="TreeGrafter"/>
</dbReference>
<feature type="region of interest" description="Disordered" evidence="4">
    <location>
        <begin position="276"/>
        <end position="299"/>
    </location>
</feature>
<dbReference type="GO" id="GO:0031965">
    <property type="term" value="C:nuclear membrane"/>
    <property type="evidence" value="ECO:0007669"/>
    <property type="project" value="TreeGrafter"/>
</dbReference>
<dbReference type="Proteomes" id="UP001212997">
    <property type="component" value="Unassembled WGS sequence"/>
</dbReference>
<evidence type="ECO:0000313" key="6">
    <source>
        <dbReference type="Proteomes" id="UP001212997"/>
    </source>
</evidence>
<dbReference type="GO" id="GO:0071630">
    <property type="term" value="P:nuclear protein quality control by the ubiquitin-proteasome system"/>
    <property type="evidence" value="ECO:0007669"/>
    <property type="project" value="UniProtKB-UniRule"/>
</dbReference>
<evidence type="ECO:0000256" key="1">
    <source>
        <dbReference type="ARBA" id="ARBA00006199"/>
    </source>
</evidence>
<comment type="subcellular location">
    <subcellularLocation>
        <location evidence="3">Cytoplasm</location>
    </subcellularLocation>
    <subcellularLocation>
        <location evidence="3">Nucleus</location>
    </subcellularLocation>
</comment>
<keyword evidence="2 3" id="KW-0539">Nucleus</keyword>
<keyword evidence="3" id="KW-0963">Cytoplasm</keyword>
<reference evidence="5" key="1">
    <citation type="submission" date="2022-07" db="EMBL/GenBank/DDBJ databases">
        <title>Genome Sequence of Physisporinus lineatus.</title>
        <authorList>
            <person name="Buettner E."/>
        </authorList>
    </citation>
    <scope>NUCLEOTIDE SEQUENCE</scope>
    <source>
        <strain evidence="5">VT162</strain>
    </source>
</reference>
<evidence type="ECO:0000256" key="2">
    <source>
        <dbReference type="ARBA" id="ARBA00023242"/>
    </source>
</evidence>
<comment type="caution">
    <text evidence="5">The sequence shown here is derived from an EMBL/GenBank/DDBJ whole genome shotgun (WGS) entry which is preliminary data.</text>
</comment>
<dbReference type="PANTHER" id="PTHR28032">
    <property type="entry name" value="FI02826P"/>
    <property type="match status" value="1"/>
</dbReference>
<evidence type="ECO:0000313" key="5">
    <source>
        <dbReference type="EMBL" id="KAJ3491029.1"/>
    </source>
</evidence>
<evidence type="ECO:0000256" key="3">
    <source>
        <dbReference type="RuleBase" id="RU368013"/>
    </source>
</evidence>
<accession>A0AAD5VB92</accession>
<dbReference type="GO" id="GO:0005737">
    <property type="term" value="C:cytoplasm"/>
    <property type="evidence" value="ECO:0007669"/>
    <property type="project" value="UniProtKB-SubCell"/>
</dbReference>
<evidence type="ECO:0000256" key="4">
    <source>
        <dbReference type="SAM" id="MobiDB-lite"/>
    </source>
</evidence>
<feature type="region of interest" description="Disordered" evidence="4">
    <location>
        <begin position="44"/>
        <end position="129"/>
    </location>
</feature>
<dbReference type="InterPro" id="IPR013868">
    <property type="entry name" value="Cut8/Sts1_fam"/>
</dbReference>
<protein>
    <recommendedName>
        <fullName evidence="3">Tethering factor for nuclear proteasome STS1</fullName>
    </recommendedName>
</protein>
<dbReference type="GO" id="GO:0031144">
    <property type="term" value="P:proteasome localization"/>
    <property type="evidence" value="ECO:0007669"/>
    <property type="project" value="UniProtKB-UniRule"/>
</dbReference>
<comment type="subunit">
    <text evidence="3">Binds the proteasome.</text>
</comment>
<dbReference type="Pfam" id="PF08559">
    <property type="entry name" value="Cut8"/>
    <property type="match status" value="1"/>
</dbReference>
<comment type="similarity">
    <text evidence="1 3">Belongs to the cut8/STS1 family.</text>
</comment>
<feature type="compositionally biased region" description="Basic and acidic residues" evidence="4">
    <location>
        <begin position="66"/>
        <end position="94"/>
    </location>
</feature>
<comment type="function">
    <text evidence="3">Involved in ubiquitin-mediated protein degradation. Regulatory factor in the ubiquitin/proteasome pathway that controls the turnover of proteasome substrates. Targets proteasomes to the nucleus and facilitates the degradation of nuclear proteins.</text>
</comment>
<keyword evidence="3" id="KW-0653">Protein transport</keyword>
<feature type="region of interest" description="Disordered" evidence="4">
    <location>
        <begin position="1"/>
        <end position="23"/>
    </location>
</feature>
<sequence length="406" mass="44505">MANVITHPHPQQLGFHSRPVSHSPSPLGFGFGLSSPAVSPWTTGPNHSAWATHSQIPTPGRSSKRRHEDDEADTPNKHARDDAMERSPTPERPKRAAPKRARTTTATLLHPKDSHNDKNTSTSPNSENDVDVGVLLASLPQQSLLPLLNSLITTHPSLKPTILSLIPRPSLDTAIQAIISASRKLHDAYPYSNGEQSTSFGFTPGISSSARAGGFGSTGFGFGQPSSFGQQNPLNSGGMREEYIVSRLRPHITDFVSACTSYLPYFSYISASHDTPTHVQAPSHTQSHAAALQSQHKDKSHPSETFQFLYSLTTEILSQPTLTQSSLVPLLLPRLADEWRAWVNRVDEVVNRQHGMFGKEVVESWERGLDEFAQAKGNGLEAMQAVRDQWVSKVGWLVGRQPMEEL</sequence>
<name>A0AAD5VB92_9APHY</name>
<dbReference type="AlphaFoldDB" id="A0AAD5VB92"/>